<dbReference type="KEGG" id="nno:NONO_c46030"/>
<dbReference type="InterPro" id="IPR029058">
    <property type="entry name" value="AB_hydrolase_fold"/>
</dbReference>
<dbReference type="AlphaFoldDB" id="W5TJK7"/>
<name>W5TJK7_9NOCA</name>
<reference evidence="2 3" key="1">
    <citation type="journal article" date="2014" name="Appl. Environ. Microbiol.">
        <title>Insights into the Microbial Degradation of Rubber and Gutta-Percha by Analysis of the Complete Genome of Nocardia nova SH22a.</title>
        <authorList>
            <person name="Luo Q."/>
            <person name="Hiessl S."/>
            <person name="Poehlein A."/>
            <person name="Daniel R."/>
            <person name="Steinbuchel A."/>
        </authorList>
    </citation>
    <scope>NUCLEOTIDE SEQUENCE [LARGE SCALE GENOMIC DNA]</scope>
    <source>
        <strain evidence="2">SH22a</strain>
    </source>
</reference>
<protein>
    <submittedName>
        <fullName evidence="2">Putative esterase</fullName>
    </submittedName>
</protein>
<dbReference type="eggNOG" id="COG0627">
    <property type="taxonomic scope" value="Bacteria"/>
</dbReference>
<feature type="transmembrane region" description="Helical" evidence="1">
    <location>
        <begin position="110"/>
        <end position="132"/>
    </location>
</feature>
<dbReference type="SUPFAM" id="SSF53474">
    <property type="entry name" value="alpha/beta-Hydrolases"/>
    <property type="match status" value="1"/>
</dbReference>
<dbReference type="InterPro" id="IPR000801">
    <property type="entry name" value="Esterase-like"/>
</dbReference>
<dbReference type="PATRIC" id="fig|1415166.3.peg.4732"/>
<gene>
    <name evidence="2" type="ORF">NONO_c46030</name>
</gene>
<evidence type="ECO:0000313" key="3">
    <source>
        <dbReference type="Proteomes" id="UP000019150"/>
    </source>
</evidence>
<dbReference type="EMBL" id="CP006850">
    <property type="protein sequence ID" value="AHH19387.1"/>
    <property type="molecule type" value="Genomic_DNA"/>
</dbReference>
<dbReference type="Gene3D" id="3.40.50.1820">
    <property type="entry name" value="alpha/beta hydrolase"/>
    <property type="match status" value="1"/>
</dbReference>
<organism evidence="2 3">
    <name type="scientific">Nocardia nova SH22a</name>
    <dbReference type="NCBI Taxonomy" id="1415166"/>
    <lineage>
        <taxon>Bacteria</taxon>
        <taxon>Bacillati</taxon>
        <taxon>Actinomycetota</taxon>
        <taxon>Actinomycetes</taxon>
        <taxon>Mycobacteriales</taxon>
        <taxon>Nocardiaceae</taxon>
        <taxon>Nocardia</taxon>
    </lineage>
</organism>
<dbReference type="PANTHER" id="PTHR48098:SF1">
    <property type="entry name" value="DIACYLGLYCEROL ACYLTRANSFERASE_MYCOLYLTRANSFERASE AG85A"/>
    <property type="match status" value="1"/>
</dbReference>
<dbReference type="HOGENOM" id="CLU_037947_1_0_11"/>
<dbReference type="Proteomes" id="UP000019150">
    <property type="component" value="Chromosome"/>
</dbReference>
<dbReference type="GO" id="GO:0016747">
    <property type="term" value="F:acyltransferase activity, transferring groups other than amino-acyl groups"/>
    <property type="evidence" value="ECO:0007669"/>
    <property type="project" value="TreeGrafter"/>
</dbReference>
<feature type="transmembrane region" description="Helical" evidence="1">
    <location>
        <begin position="174"/>
        <end position="194"/>
    </location>
</feature>
<proteinExistence type="predicted"/>
<keyword evidence="1" id="KW-0472">Membrane</keyword>
<evidence type="ECO:0000313" key="2">
    <source>
        <dbReference type="EMBL" id="AHH19387.1"/>
    </source>
</evidence>
<dbReference type="InterPro" id="IPR050583">
    <property type="entry name" value="Mycobacterial_A85_antigen"/>
</dbReference>
<dbReference type="Pfam" id="PF00756">
    <property type="entry name" value="Esterase"/>
    <property type="match status" value="1"/>
</dbReference>
<evidence type="ECO:0000256" key="1">
    <source>
        <dbReference type="SAM" id="Phobius"/>
    </source>
</evidence>
<feature type="transmembrane region" description="Helical" evidence="1">
    <location>
        <begin position="85"/>
        <end position="103"/>
    </location>
</feature>
<accession>W5TJK7</accession>
<feature type="transmembrane region" description="Helical" evidence="1">
    <location>
        <begin position="144"/>
        <end position="162"/>
    </location>
</feature>
<keyword evidence="3" id="KW-1185">Reference proteome</keyword>
<dbReference type="STRING" id="1415166.NONO_c46030"/>
<dbReference type="PANTHER" id="PTHR48098">
    <property type="entry name" value="ENTEROCHELIN ESTERASE-RELATED"/>
    <property type="match status" value="1"/>
</dbReference>
<keyword evidence="1" id="KW-0812">Transmembrane</keyword>
<keyword evidence="1" id="KW-1133">Transmembrane helix</keyword>
<sequence>MVTGAHTAVHHACTGLSGSSQRSSRYAVDNCAVFTAPMDVPTPAPTTPVPTPATAVAPPPPPRLPSAKLNPYNGFHHGTSLLHGWLPLTIEIVAAVLLIVALVRLTRGWWLIRVPICLALGVIAAFVARTVMNNEGLASDPAPVTLWICVGATVGALALVVAGWPGARWWQRTAAVIAVPFALASTAVVLNQWVGYYPSVQSAWSALTAGPLPHQTDMDALAGMRGTHPADGVIVPIDTGDDASGFKHRTEYVYLPPAWFAGPTPPALPAVMMIGGEFNTPADWVRSGQIMPAVDKFTAAGNGTAPILVFVDSSGSFNNDTECVNGPRGAAADHLTKDVVPYVESKFGVPADPAKWAVVGWSMGGTCATDLTVMHPDLFHTFVDIAGDLGPTAGTKAQTVSRLYGGDATAYDRFDPLTVMAAHGPYSGVAGLFDDLTPPHRPGNGKGGNHFHLPVVDENRIGVGGQDGVMDTGEVGAAEKLCEQGRADGIDCTIHTTQGGHTWQFAAAAFTSSLPWVSARLGLPVPASA</sequence>